<protein>
    <submittedName>
        <fullName evidence="2">Uncharacterized protein</fullName>
    </submittedName>
</protein>
<reference evidence="3" key="1">
    <citation type="journal article" date="2016" name="Nature">
        <title>The genome of the seagrass Zostera marina reveals angiosperm adaptation to the sea.</title>
        <authorList>
            <person name="Olsen J.L."/>
            <person name="Rouze P."/>
            <person name="Verhelst B."/>
            <person name="Lin Y.-C."/>
            <person name="Bayer T."/>
            <person name="Collen J."/>
            <person name="Dattolo E."/>
            <person name="De Paoli E."/>
            <person name="Dittami S."/>
            <person name="Maumus F."/>
            <person name="Michel G."/>
            <person name="Kersting A."/>
            <person name="Lauritano C."/>
            <person name="Lohaus R."/>
            <person name="Toepel M."/>
            <person name="Tonon T."/>
            <person name="Vanneste K."/>
            <person name="Amirebrahimi M."/>
            <person name="Brakel J."/>
            <person name="Bostroem C."/>
            <person name="Chovatia M."/>
            <person name="Grimwood J."/>
            <person name="Jenkins J.W."/>
            <person name="Jueterbock A."/>
            <person name="Mraz A."/>
            <person name="Stam W.T."/>
            <person name="Tice H."/>
            <person name="Bornberg-Bauer E."/>
            <person name="Green P.J."/>
            <person name="Pearson G.A."/>
            <person name="Procaccini G."/>
            <person name="Duarte C.M."/>
            <person name="Schmutz J."/>
            <person name="Reusch T.B.H."/>
            <person name="Van de Peer Y."/>
        </authorList>
    </citation>
    <scope>NUCLEOTIDE SEQUENCE [LARGE SCALE GENOMIC DNA]</scope>
    <source>
        <strain evidence="3">cv. Finnish</strain>
    </source>
</reference>
<organism evidence="2 3">
    <name type="scientific">Zostera marina</name>
    <name type="common">Eelgrass</name>
    <dbReference type="NCBI Taxonomy" id="29655"/>
    <lineage>
        <taxon>Eukaryota</taxon>
        <taxon>Viridiplantae</taxon>
        <taxon>Streptophyta</taxon>
        <taxon>Embryophyta</taxon>
        <taxon>Tracheophyta</taxon>
        <taxon>Spermatophyta</taxon>
        <taxon>Magnoliopsida</taxon>
        <taxon>Liliopsida</taxon>
        <taxon>Zosteraceae</taxon>
        <taxon>Zostera</taxon>
    </lineage>
</organism>
<keyword evidence="3" id="KW-1185">Reference proteome</keyword>
<gene>
    <name evidence="2" type="ORF">ZOSMA_29G01160</name>
</gene>
<accession>A0A0K9PE10</accession>
<sequence>MKAAVPYLLFRNLSDPSDSPDEKGLVEIGKVAQDPHKVHSSDVSFCKIATGEGGSPLSLSPNSLCLNVKEMKKASPRSIDSSEFFSRVWGQDKKEREEGGVDDTDRVLSLRDLTDASAVDGDRWKGEEVEKGGFGHGGAGATSSSAVGVSLG</sequence>
<feature type="region of interest" description="Disordered" evidence="1">
    <location>
        <begin position="119"/>
        <end position="152"/>
    </location>
</feature>
<evidence type="ECO:0000313" key="3">
    <source>
        <dbReference type="Proteomes" id="UP000036987"/>
    </source>
</evidence>
<proteinExistence type="predicted"/>
<dbReference type="EMBL" id="LFYR01000980">
    <property type="protein sequence ID" value="KMZ66465.1"/>
    <property type="molecule type" value="Genomic_DNA"/>
</dbReference>
<name>A0A0K9PE10_ZOSMR</name>
<dbReference type="AlphaFoldDB" id="A0A0K9PE10"/>
<feature type="compositionally biased region" description="Low complexity" evidence="1">
    <location>
        <begin position="141"/>
        <end position="152"/>
    </location>
</feature>
<evidence type="ECO:0000313" key="2">
    <source>
        <dbReference type="EMBL" id="KMZ66465.1"/>
    </source>
</evidence>
<dbReference type="Proteomes" id="UP000036987">
    <property type="component" value="Unassembled WGS sequence"/>
</dbReference>
<comment type="caution">
    <text evidence="2">The sequence shown here is derived from an EMBL/GenBank/DDBJ whole genome shotgun (WGS) entry which is preliminary data.</text>
</comment>
<feature type="compositionally biased region" description="Basic and acidic residues" evidence="1">
    <location>
        <begin position="119"/>
        <end position="133"/>
    </location>
</feature>
<evidence type="ECO:0000256" key="1">
    <source>
        <dbReference type="SAM" id="MobiDB-lite"/>
    </source>
</evidence>